<dbReference type="SMART" id="SM00642">
    <property type="entry name" value="Aamy"/>
    <property type="match status" value="1"/>
</dbReference>
<reference evidence="18" key="1">
    <citation type="journal article" date="2019" name="Int. J. Syst. Evol. Microbiol.">
        <title>The Global Catalogue of Microorganisms (GCM) 10K type strain sequencing project: providing services to taxonomists for standard genome sequencing and annotation.</title>
        <authorList>
            <consortium name="The Broad Institute Genomics Platform"/>
            <consortium name="The Broad Institute Genome Sequencing Center for Infectious Disease"/>
            <person name="Wu L."/>
            <person name="Ma J."/>
        </authorList>
    </citation>
    <scope>NUCLEOTIDE SEQUENCE [LARGE SCALE GENOMIC DNA]</scope>
    <source>
        <strain evidence="18">KCTC 52490</strain>
    </source>
</reference>
<dbReference type="RefSeq" id="WP_381502893.1">
    <property type="nucleotide sequence ID" value="NZ_JBHUOM010000012.1"/>
</dbReference>
<keyword evidence="9" id="KW-0547">Nucleotide-binding</keyword>
<dbReference type="EC" id="2.7.1.175" evidence="4"/>
<evidence type="ECO:0000256" key="2">
    <source>
        <dbReference type="ARBA" id="ARBA00005496"/>
    </source>
</evidence>
<evidence type="ECO:0000256" key="1">
    <source>
        <dbReference type="ARBA" id="ARBA00001595"/>
    </source>
</evidence>
<evidence type="ECO:0000256" key="6">
    <source>
        <dbReference type="ARBA" id="ARBA00013882"/>
    </source>
</evidence>
<evidence type="ECO:0000259" key="16">
    <source>
        <dbReference type="SMART" id="SM00642"/>
    </source>
</evidence>
<name>A0ABW6AJB6_9BACT</name>
<protein>
    <recommendedName>
        <fullName evidence="6">Maltokinase</fullName>
        <ecNumber evidence="4">2.7.1.175</ecNumber>
        <ecNumber evidence="5">5.4.99.16</ecNumber>
    </recommendedName>
    <alternativeName>
        <fullName evidence="14">Maltose alpha-D-glucosyltransferase</fullName>
    </alternativeName>
    <alternativeName>
        <fullName evidence="13">Maltose-1-phosphate synthase</fullName>
    </alternativeName>
</protein>
<evidence type="ECO:0000256" key="4">
    <source>
        <dbReference type="ARBA" id="ARBA00011962"/>
    </source>
</evidence>
<proteinExistence type="inferred from homology"/>
<dbReference type="Pfam" id="PF18085">
    <property type="entry name" value="Mak_N_cap"/>
    <property type="match status" value="1"/>
</dbReference>
<dbReference type="InterPro" id="IPR011009">
    <property type="entry name" value="Kinase-like_dom_sf"/>
</dbReference>
<dbReference type="Pfam" id="PF16657">
    <property type="entry name" value="Malt_amylase_C"/>
    <property type="match status" value="1"/>
</dbReference>
<dbReference type="PANTHER" id="PTHR10357:SF219">
    <property type="entry name" value="MALTOSE ALPHA-D-GLUCOSYLTRANSFERASE"/>
    <property type="match status" value="1"/>
</dbReference>
<evidence type="ECO:0000256" key="11">
    <source>
        <dbReference type="ARBA" id="ARBA00022840"/>
    </source>
</evidence>
<keyword evidence="8" id="KW-0479">Metal-binding</keyword>
<evidence type="ECO:0000256" key="3">
    <source>
        <dbReference type="ARBA" id="ARBA00006219"/>
    </source>
</evidence>
<dbReference type="InterPro" id="IPR032091">
    <property type="entry name" value="Malt_amylase-like_C"/>
</dbReference>
<keyword evidence="7" id="KW-0808">Transferase</keyword>
<dbReference type="PANTHER" id="PTHR10357">
    <property type="entry name" value="ALPHA-AMYLASE FAMILY MEMBER"/>
    <property type="match status" value="1"/>
</dbReference>
<dbReference type="Gene3D" id="2.60.40.1180">
    <property type="entry name" value="Golgi alpha-mannosidase II"/>
    <property type="match status" value="1"/>
</dbReference>
<organism evidence="17 18">
    <name type="scientific">Spirosoma flavum</name>
    <dbReference type="NCBI Taxonomy" id="2048557"/>
    <lineage>
        <taxon>Bacteria</taxon>
        <taxon>Pseudomonadati</taxon>
        <taxon>Bacteroidota</taxon>
        <taxon>Cytophagia</taxon>
        <taxon>Cytophagales</taxon>
        <taxon>Cytophagaceae</taxon>
        <taxon>Spirosoma</taxon>
    </lineage>
</organism>
<comment type="similarity">
    <text evidence="3">Belongs to the aminoglycoside phosphotransferase family.</text>
</comment>
<dbReference type="NCBIfam" id="TIGR02456">
    <property type="entry name" value="treS_nterm"/>
    <property type="match status" value="1"/>
</dbReference>
<evidence type="ECO:0000313" key="18">
    <source>
        <dbReference type="Proteomes" id="UP001597512"/>
    </source>
</evidence>
<comment type="similarity">
    <text evidence="2">Belongs to the glycosyl hydrolase 13 family. TreS subfamily.</text>
</comment>
<dbReference type="Proteomes" id="UP001597512">
    <property type="component" value="Unassembled WGS sequence"/>
</dbReference>
<dbReference type="SUPFAM" id="SSF56112">
    <property type="entry name" value="Protein kinase-like (PK-like)"/>
    <property type="match status" value="1"/>
</dbReference>
<dbReference type="SUPFAM" id="SSF51445">
    <property type="entry name" value="(Trans)glycosidases"/>
    <property type="match status" value="1"/>
</dbReference>
<dbReference type="InterPro" id="IPR040999">
    <property type="entry name" value="Mak_N_cap"/>
</dbReference>
<dbReference type="Pfam" id="PF00128">
    <property type="entry name" value="Alpha-amylase"/>
    <property type="match status" value="2"/>
</dbReference>
<dbReference type="EC" id="5.4.99.16" evidence="5"/>
<dbReference type="CDD" id="cd11334">
    <property type="entry name" value="AmyAc_TreS"/>
    <property type="match status" value="1"/>
</dbReference>
<evidence type="ECO:0000256" key="9">
    <source>
        <dbReference type="ARBA" id="ARBA00022741"/>
    </source>
</evidence>
<keyword evidence="10" id="KW-0106">Calcium</keyword>
<evidence type="ECO:0000313" key="17">
    <source>
        <dbReference type="EMBL" id="MFD2935282.1"/>
    </source>
</evidence>
<evidence type="ECO:0000256" key="7">
    <source>
        <dbReference type="ARBA" id="ARBA00022679"/>
    </source>
</evidence>
<dbReference type="Gene3D" id="3.20.20.80">
    <property type="entry name" value="Glycosidases"/>
    <property type="match status" value="1"/>
</dbReference>
<dbReference type="SUPFAM" id="SSF51011">
    <property type="entry name" value="Glycosyl hydrolase domain"/>
    <property type="match status" value="1"/>
</dbReference>
<keyword evidence="12 17" id="KW-0413">Isomerase</keyword>
<dbReference type="InterPro" id="IPR013780">
    <property type="entry name" value="Glyco_hydro_b"/>
</dbReference>
<feature type="domain" description="Glycosyl hydrolase family 13 catalytic" evidence="16">
    <location>
        <begin position="22"/>
        <end position="421"/>
    </location>
</feature>
<dbReference type="Gene3D" id="3.90.1200.10">
    <property type="match status" value="1"/>
</dbReference>
<evidence type="ECO:0000256" key="15">
    <source>
        <dbReference type="ARBA" id="ARBA00049067"/>
    </source>
</evidence>
<accession>A0ABW6AJB6</accession>
<evidence type="ECO:0000256" key="8">
    <source>
        <dbReference type="ARBA" id="ARBA00022723"/>
    </source>
</evidence>
<comment type="catalytic activity">
    <reaction evidence="15">
        <text>D-maltose + ATP = alpha-maltose 1-phosphate + ADP + H(+)</text>
        <dbReference type="Rhea" id="RHEA:31915"/>
        <dbReference type="ChEBI" id="CHEBI:15378"/>
        <dbReference type="ChEBI" id="CHEBI:17306"/>
        <dbReference type="ChEBI" id="CHEBI:30616"/>
        <dbReference type="ChEBI" id="CHEBI:63576"/>
        <dbReference type="ChEBI" id="CHEBI:456216"/>
        <dbReference type="EC" id="2.7.1.175"/>
    </reaction>
</comment>
<evidence type="ECO:0000256" key="12">
    <source>
        <dbReference type="ARBA" id="ARBA00023235"/>
    </source>
</evidence>
<dbReference type="InterPro" id="IPR012810">
    <property type="entry name" value="TreS/a-amylase_N"/>
</dbReference>
<sequence>MSKNNVDLPDNLLWYKDAIIYELHIKAFRDGNGDGIGDFQGLLEKLDYLQELGVTAIWLLPFYPSPLRDDGYDIADYYAINKSYGDIEQFKNLLAEAHQRNLKVITELVINHSSDQHPWFQRARKAPKNSPERDYYVWTDDPTQYKDVRIIFQDFEKSNWTWDHEAQQYYWHRFFHHQPDLNYDNPLVQSEVFKMIDYWCELGVDGFRLDAVPYLFEREGTNGENLPETHAFLKKLRKHVDNHFPGVVFLAEANMWPEDSASYFGDGDECHMNYHFPVMPRMFMALQMEDRYPITDIFDQTPAIPDNCQWAIFLRNHDELTLEMVTDEERDYMYKTYAKDPKAKINLGIRHRLAPLMANNRKKIELLNSLLFSLPGTPVIYYGDEIGMGDNVYLGDRDGVRTPMQWSPDRNAGFSSANPQKLYLPTILDPEYHYESVNVETQRGNTSSLFWFTKRMINLRKNYKAFGRGDLTFMKVENPKVLAFTRTYEEQTLLIVVNLSKYSQPAEVELCGFGGYIPVEVFSKNSFPTVSDSESYFFTLAPHDYQWFVLEKAQTQAPVEIRLPTLRVAMWSQLMSNGARERLETKVLPDYLLRTDWFSDKKETMRSVAILNQATLSLPEGNAYIFLLTVSYERGLPETFQLIVGFAQGALAEKVARNCPQAVLANLEIGHETGILCDGIYLAEIQQALLSKMAARGSVREGNLVIQSKATLVDYVREHSHIKSKLFSSGADYVSIGYDACFLLKLYRQVDLSVNPDAELTRFLSEQADFAYVPTFAGAIEMVSSGEPIMLGTMHEMVAKHGDGRSYVLERINNYIERILARDQNQLLVALNVRFGTLSAPVSFNALPFETQELLGRRAAEQARLLGIRIGQMHRALASDTTLTDFAPEAFSLHYQRSLFSGFQALVRESYQSQQRNLQRLPDDVRHNVEQMLDRKEDVLNTFKRIYAKKLDTTKIRIHGDLQLEKILLTGKDIAIQDFGGDSSRSYSERRLKRSPLRDVAAMIRSFYYVAYEGFLTNNQVSQPETMRLLPYAEFWANAMSGFFMRAYLKTVRGSSFIPAQSDDLQMMLETYLLEKAISDLNDELNHRPDWVRVPLQLIKSIVEQSEIPTDELAPQEEEAVLGADS</sequence>
<evidence type="ECO:0000256" key="14">
    <source>
        <dbReference type="ARBA" id="ARBA00031378"/>
    </source>
</evidence>
<dbReference type="GO" id="GO:0047471">
    <property type="term" value="F:maltose alpha-D-glucosyltransferase activity"/>
    <property type="evidence" value="ECO:0007669"/>
    <property type="project" value="UniProtKB-EC"/>
</dbReference>
<dbReference type="Gene3D" id="3.90.400.10">
    <property type="entry name" value="Oligo-1,6-glucosidase, Domain 2"/>
    <property type="match status" value="1"/>
</dbReference>
<comment type="caution">
    <text evidence="17">The sequence shown here is derived from an EMBL/GenBank/DDBJ whole genome shotgun (WGS) entry which is preliminary data.</text>
</comment>
<dbReference type="InterPro" id="IPR045857">
    <property type="entry name" value="O16G_dom_2"/>
</dbReference>
<evidence type="ECO:0000256" key="10">
    <source>
        <dbReference type="ARBA" id="ARBA00022837"/>
    </source>
</evidence>
<comment type="catalytic activity">
    <reaction evidence="1">
        <text>D-maltose = alpha,alpha-trehalose</text>
        <dbReference type="Rhea" id="RHEA:15145"/>
        <dbReference type="ChEBI" id="CHEBI:16551"/>
        <dbReference type="ChEBI" id="CHEBI:17306"/>
        <dbReference type="EC" id="5.4.99.16"/>
    </reaction>
</comment>
<dbReference type="EMBL" id="JBHUOM010000012">
    <property type="protein sequence ID" value="MFD2935282.1"/>
    <property type="molecule type" value="Genomic_DNA"/>
</dbReference>
<keyword evidence="11" id="KW-0067">ATP-binding</keyword>
<evidence type="ECO:0000256" key="13">
    <source>
        <dbReference type="ARBA" id="ARBA00031251"/>
    </source>
</evidence>
<keyword evidence="18" id="KW-1185">Reference proteome</keyword>
<evidence type="ECO:0000256" key="5">
    <source>
        <dbReference type="ARBA" id="ARBA00012619"/>
    </source>
</evidence>
<gene>
    <name evidence="17" type="primary">treS</name>
    <name evidence="17" type="ORF">ACFS25_15950</name>
</gene>
<dbReference type="InterPro" id="IPR017853">
    <property type="entry name" value="GH"/>
</dbReference>
<dbReference type="InterPro" id="IPR006047">
    <property type="entry name" value="GH13_cat_dom"/>
</dbReference>